<evidence type="ECO:0000313" key="3">
    <source>
        <dbReference type="Proteomes" id="UP000187412"/>
    </source>
</evidence>
<dbReference type="EMBL" id="MPTB01000016">
    <property type="protein sequence ID" value="OMD47294.1"/>
    <property type="molecule type" value="Genomic_DNA"/>
</dbReference>
<dbReference type="Proteomes" id="UP000187412">
    <property type="component" value="Unassembled WGS sequence"/>
</dbReference>
<dbReference type="InterPro" id="IPR005079">
    <property type="entry name" value="Peptidase_C45_hydrolase"/>
</dbReference>
<accession>A0ABX3HAP3</accession>
<dbReference type="NCBIfam" id="NF040521">
    <property type="entry name" value="C45_proenzyme"/>
    <property type="match status" value="1"/>
</dbReference>
<evidence type="ECO:0000313" key="2">
    <source>
        <dbReference type="EMBL" id="OMD47294.1"/>
    </source>
</evidence>
<dbReference type="PANTHER" id="PTHR34180">
    <property type="entry name" value="PEPTIDASE C45"/>
    <property type="match status" value="1"/>
</dbReference>
<protein>
    <recommendedName>
        <fullName evidence="1">Peptidase C45 hydrolase domain-containing protein</fullName>
    </recommendedName>
</protein>
<proteinExistence type="predicted"/>
<dbReference type="RefSeq" id="WP_076111118.1">
    <property type="nucleotide sequence ID" value="NZ_MPTB01000016.1"/>
</dbReference>
<comment type="caution">
    <text evidence="2">The sequence shown here is derived from an EMBL/GenBank/DDBJ whole genome shotgun (WGS) entry which is preliminary data.</text>
</comment>
<dbReference type="InterPro" id="IPR047801">
    <property type="entry name" value="Peptidase_C45"/>
</dbReference>
<dbReference type="Pfam" id="PF03417">
    <property type="entry name" value="AAT"/>
    <property type="match status" value="1"/>
</dbReference>
<dbReference type="PANTHER" id="PTHR34180:SF1">
    <property type="entry name" value="BETA-ALANYL-DOPAMINE_CARCININE HYDROLASE"/>
    <property type="match status" value="1"/>
</dbReference>
<name>A0ABX3HAP3_PAEBO</name>
<dbReference type="SUPFAM" id="SSF56235">
    <property type="entry name" value="N-terminal nucleophile aminohydrolases (Ntn hydrolases)"/>
    <property type="match status" value="1"/>
</dbReference>
<organism evidence="2 3">
    <name type="scientific">Paenibacillus borealis</name>
    <dbReference type="NCBI Taxonomy" id="160799"/>
    <lineage>
        <taxon>Bacteria</taxon>
        <taxon>Bacillati</taxon>
        <taxon>Bacillota</taxon>
        <taxon>Bacilli</taxon>
        <taxon>Bacillales</taxon>
        <taxon>Paenibacillaceae</taxon>
        <taxon>Paenibacillus</taxon>
    </lineage>
</organism>
<gene>
    <name evidence="2" type="ORF">BSK56_14015</name>
</gene>
<feature type="domain" description="Peptidase C45 hydrolase" evidence="1">
    <location>
        <begin position="110"/>
        <end position="339"/>
    </location>
</feature>
<dbReference type="Gene3D" id="3.60.60.10">
    <property type="entry name" value="Penicillin V Acylase, Chain A"/>
    <property type="match status" value="1"/>
</dbReference>
<keyword evidence="3" id="KW-1185">Reference proteome</keyword>
<reference evidence="2 3" key="1">
    <citation type="submission" date="2016-10" db="EMBL/GenBank/DDBJ databases">
        <title>Paenibacillus species isolates.</title>
        <authorList>
            <person name="Beno S.M."/>
        </authorList>
    </citation>
    <scope>NUCLEOTIDE SEQUENCE [LARGE SCALE GENOMIC DNA]</scope>
    <source>
        <strain evidence="2 3">FSL H7-0744</strain>
    </source>
</reference>
<dbReference type="InterPro" id="IPR029055">
    <property type="entry name" value="Ntn_hydrolases_N"/>
</dbReference>
<evidence type="ECO:0000259" key="1">
    <source>
        <dbReference type="Pfam" id="PF03417"/>
    </source>
</evidence>
<sequence>MDLKSSIYQHIVTEGTHYEVGRALGAFYKHDTAFMSFMSSPFMGSPPLHPAAADKAMNMFEKYCPGVNQEIKGFADETGIREEAVVFYFSYFQSAGHCSQAALRTGPTDKSRTYHMRTYDFGWEDAPYNQLLLSTTRVTGKPAHIGFSLQLFGRYDGMNDEGLSVTTTSGRIRPEMTGEGFVFPGVVRALLDGCTTTKEAVTLLRSMPISDYRNFLVSDRHGSMALIEAAGAHKEIEVYDASAVSLPQLIVSTNHYTLPAMQQHNLQLMHNSQARQEAMYSTLWNTGTDYNPLDAMKQLAGQHLPEGVCCHHYDEGFGTLWSIVCDNALREAHICFGSPMSNPWRSFGFSDPPGINEYTATLPNEQSDAQFWSNIL</sequence>
<dbReference type="InterPro" id="IPR047794">
    <property type="entry name" value="C45_proenzyme-like"/>
</dbReference>